<sequence length="39" mass="4656">MEFVNLRIVAFIITVCLYSYKYLSIFLPVNPEKYENKVP</sequence>
<reference evidence="3" key="1">
    <citation type="journal article" date="2014" name="Environ. Microbiol.">
        <title>Comparative genomics of the marine bacterial genus Glaciecola reveals the high degree of genomic diversity and genomic characteristic for cold adaptation.</title>
        <authorList>
            <person name="Qin Q.L."/>
            <person name="Xie B.B."/>
            <person name="Yu Y."/>
            <person name="Shu Y.L."/>
            <person name="Rong J.C."/>
            <person name="Zhang Y.J."/>
            <person name="Zhao D.L."/>
            <person name="Chen X.L."/>
            <person name="Zhang X.Y."/>
            <person name="Chen B."/>
            <person name="Zhou B.C."/>
            <person name="Zhang Y.Z."/>
        </authorList>
    </citation>
    <scope>NUCLEOTIDE SEQUENCE [LARGE SCALE GENOMIC DNA]</scope>
    <source>
        <strain evidence="3">LMG 21857</strain>
    </source>
</reference>
<keyword evidence="1" id="KW-1133">Transmembrane helix</keyword>
<organism evidence="2 3">
    <name type="scientific">Paraglaciecola polaris LMG 21857</name>
    <dbReference type="NCBI Taxonomy" id="1129793"/>
    <lineage>
        <taxon>Bacteria</taxon>
        <taxon>Pseudomonadati</taxon>
        <taxon>Pseudomonadota</taxon>
        <taxon>Gammaproteobacteria</taxon>
        <taxon>Alteromonadales</taxon>
        <taxon>Alteromonadaceae</taxon>
        <taxon>Paraglaciecola</taxon>
    </lineage>
</organism>
<accession>K6ZVQ2</accession>
<feature type="transmembrane region" description="Helical" evidence="1">
    <location>
        <begin position="6"/>
        <end position="27"/>
    </location>
</feature>
<dbReference type="EMBL" id="BAER01000044">
    <property type="protein sequence ID" value="GAC32863.1"/>
    <property type="molecule type" value="Genomic_DNA"/>
</dbReference>
<gene>
    <name evidence="2" type="ORF">GPLA_1956</name>
</gene>
<evidence type="ECO:0000313" key="3">
    <source>
        <dbReference type="Proteomes" id="UP000006322"/>
    </source>
</evidence>
<proteinExistence type="predicted"/>
<evidence type="ECO:0000313" key="2">
    <source>
        <dbReference type="EMBL" id="GAC32863.1"/>
    </source>
</evidence>
<comment type="caution">
    <text evidence="2">The sequence shown here is derived from an EMBL/GenBank/DDBJ whole genome shotgun (WGS) entry which is preliminary data.</text>
</comment>
<dbReference type="Proteomes" id="UP000006322">
    <property type="component" value="Unassembled WGS sequence"/>
</dbReference>
<keyword evidence="1" id="KW-0472">Membrane</keyword>
<evidence type="ECO:0000256" key="1">
    <source>
        <dbReference type="SAM" id="Phobius"/>
    </source>
</evidence>
<keyword evidence="1" id="KW-0812">Transmembrane</keyword>
<keyword evidence="3" id="KW-1185">Reference proteome</keyword>
<protein>
    <submittedName>
        <fullName evidence="2">Uncharacterized protein</fullName>
    </submittedName>
</protein>
<dbReference type="AlphaFoldDB" id="K6ZVQ2"/>
<name>K6ZVQ2_9ALTE</name>